<dbReference type="InterPro" id="IPR003006">
    <property type="entry name" value="Ig/MHC_CS"/>
</dbReference>
<keyword evidence="2" id="KW-1133">Transmembrane helix</keyword>
<feature type="domain" description="Ig-like" evidence="3">
    <location>
        <begin position="362"/>
        <end position="460"/>
    </location>
</feature>
<comment type="caution">
    <text evidence="4">The sequence shown here is derived from an EMBL/GenBank/DDBJ whole genome shotgun (WGS) entry which is preliminary data.</text>
</comment>
<dbReference type="PROSITE" id="PS50835">
    <property type="entry name" value="IG_LIKE"/>
    <property type="match status" value="4"/>
</dbReference>
<dbReference type="FunFam" id="2.60.40.10:FF:000998">
    <property type="entry name" value="Immunoglobulin heavy constant epsilon"/>
    <property type="match status" value="1"/>
</dbReference>
<dbReference type="Pfam" id="PF07654">
    <property type="entry name" value="C1-set"/>
    <property type="match status" value="3"/>
</dbReference>
<feature type="transmembrane region" description="Helical" evidence="2">
    <location>
        <begin position="488"/>
        <end position="511"/>
    </location>
</feature>
<evidence type="ECO:0000313" key="4">
    <source>
        <dbReference type="EMBL" id="OPJ74313.1"/>
    </source>
</evidence>
<dbReference type="Gene3D" id="2.60.40.10">
    <property type="entry name" value="Immunoglobulins"/>
    <property type="match status" value="4"/>
</dbReference>
<reference evidence="4 5" key="1">
    <citation type="submission" date="2016-02" db="EMBL/GenBank/DDBJ databases">
        <title>Band-tailed pigeon sequencing and assembly.</title>
        <authorList>
            <person name="Soares A.E."/>
            <person name="Novak B.J."/>
            <person name="Rice E.S."/>
            <person name="O'Connell B."/>
            <person name="Chang D."/>
            <person name="Weber S."/>
            <person name="Shapiro B."/>
        </authorList>
    </citation>
    <scope>NUCLEOTIDE SEQUENCE [LARGE SCALE GENOMIC DNA]</scope>
    <source>
        <strain evidence="4">BTP2013</strain>
        <tissue evidence="4">Blood</tissue>
    </source>
</reference>
<dbReference type="EMBL" id="LSYS01006747">
    <property type="protein sequence ID" value="OPJ74313.1"/>
    <property type="molecule type" value="Genomic_DNA"/>
</dbReference>
<dbReference type="STRING" id="372326.A0A1V4JQ68"/>
<proteinExistence type="predicted"/>
<dbReference type="InterPro" id="IPR050380">
    <property type="entry name" value="Immune_Resp_Modulators"/>
</dbReference>
<dbReference type="PANTHER" id="PTHR23411">
    <property type="entry name" value="TAPASIN"/>
    <property type="match status" value="1"/>
</dbReference>
<dbReference type="CDD" id="cd00098">
    <property type="entry name" value="IgC1"/>
    <property type="match status" value="1"/>
</dbReference>
<dbReference type="FunFam" id="2.60.40.10:FF:000463">
    <property type="entry name" value="Immunoglobulin heavy constant gamma 1"/>
    <property type="match status" value="1"/>
</dbReference>
<dbReference type="PROSITE" id="PS00290">
    <property type="entry name" value="IG_MHC"/>
    <property type="match status" value="1"/>
</dbReference>
<feature type="domain" description="Ig-like" evidence="3">
    <location>
        <begin position="253"/>
        <end position="352"/>
    </location>
</feature>
<evidence type="ECO:0000313" key="5">
    <source>
        <dbReference type="Proteomes" id="UP000190648"/>
    </source>
</evidence>
<feature type="domain" description="Ig-like" evidence="3">
    <location>
        <begin position="153"/>
        <end position="245"/>
    </location>
</feature>
<gene>
    <name evidence="4" type="ORF">AV530_010978</name>
</gene>
<dbReference type="InterPro" id="IPR003597">
    <property type="entry name" value="Ig_C1-set"/>
</dbReference>
<keyword evidence="2" id="KW-0472">Membrane</keyword>
<dbReference type="AlphaFoldDB" id="A0A1V4JQ68"/>
<dbReference type="SUPFAM" id="SSF48726">
    <property type="entry name" value="Immunoglobulin"/>
    <property type="match status" value="4"/>
</dbReference>
<evidence type="ECO:0000256" key="2">
    <source>
        <dbReference type="SAM" id="Phobius"/>
    </source>
</evidence>
<dbReference type="Proteomes" id="UP000190648">
    <property type="component" value="Unassembled WGS sequence"/>
</dbReference>
<keyword evidence="2" id="KW-0812">Transmembrane</keyword>
<dbReference type="CDD" id="cd05768">
    <property type="entry name" value="IgC1_CH3_IgAGD_CH4_IgAEM"/>
    <property type="match status" value="1"/>
</dbReference>
<keyword evidence="5" id="KW-1185">Reference proteome</keyword>
<name>A0A1V4JQ68_PATFA</name>
<accession>A0A1V4JQ68</accession>
<keyword evidence="1" id="KW-0393">Immunoglobulin domain</keyword>
<dbReference type="OrthoDB" id="8694217at2759"/>
<dbReference type="InterPro" id="IPR036179">
    <property type="entry name" value="Ig-like_dom_sf"/>
</dbReference>
<organism evidence="4 5">
    <name type="scientific">Patagioenas fasciata monilis</name>
    <dbReference type="NCBI Taxonomy" id="372326"/>
    <lineage>
        <taxon>Eukaryota</taxon>
        <taxon>Metazoa</taxon>
        <taxon>Chordata</taxon>
        <taxon>Craniata</taxon>
        <taxon>Vertebrata</taxon>
        <taxon>Euteleostomi</taxon>
        <taxon>Archelosauria</taxon>
        <taxon>Archosauria</taxon>
        <taxon>Dinosauria</taxon>
        <taxon>Saurischia</taxon>
        <taxon>Theropoda</taxon>
        <taxon>Coelurosauria</taxon>
        <taxon>Aves</taxon>
        <taxon>Neognathae</taxon>
        <taxon>Neoaves</taxon>
        <taxon>Columbimorphae</taxon>
        <taxon>Columbiformes</taxon>
        <taxon>Columbidae</taxon>
        <taxon>Patagioenas</taxon>
    </lineage>
</organism>
<dbReference type="InterPro" id="IPR013783">
    <property type="entry name" value="Ig-like_fold"/>
</dbReference>
<evidence type="ECO:0000259" key="3">
    <source>
        <dbReference type="PROSITE" id="PS50835"/>
    </source>
</evidence>
<dbReference type="SMART" id="SM00407">
    <property type="entry name" value="IGc1"/>
    <property type="match status" value="3"/>
</dbReference>
<feature type="domain" description="Ig-like" evidence="3">
    <location>
        <begin position="52"/>
        <end position="143"/>
    </location>
</feature>
<evidence type="ECO:0000256" key="1">
    <source>
        <dbReference type="ARBA" id="ARBA00023319"/>
    </source>
</evidence>
<sequence length="514" mass="55834">MVGRQEVLDRTWTSGGMVGPWQTVGQEVVGLEVGSMGQEKSWEEFWDPAQAPTVFSLLPCPCDPDVTSVTFGCAALDFFPQPGAVIWESLDGKNLTFPVTSGTNSASYSISSLVTVQNSDLNGATFQCQVDYGYLTPVTHEISGDEVCTDLPPGLVTKLLADPNTYQAEQVILLLCLLEGSSASSTEVQWLVNHELVNLPQQVTTCGDSYSSQVNVSRQSWDLGAEFSCRVTNPDLETPQVLNISTFCSGPKPTVEVTLFPPALEDLYITGNASVTCVATNVKSPDEVKFTWRRDQGDALDVTSLPTEQLTNGLYRLTSVLKICAEEWNSGEKFTCDVSDPDLGDNVTKFVKKDLDVAVKAPSVHVFPPSAEELARQESVTLTCLASGFQPAAILVTWTHGDVPVAPESVSTFEPQKQGDTYNTYSLLEVPVSQWQRGDTFSCVVGHDGIPMNFIQKSVDKSSVSPARVLVVLGDESPNQGEEDTTDLWMAVTFIILFLLSLFYSTGVTLFKVL</sequence>
<protein>
    <recommendedName>
        <fullName evidence="3">Ig-like domain-containing protein</fullName>
    </recommendedName>
</protein>
<dbReference type="InterPro" id="IPR007110">
    <property type="entry name" value="Ig-like_dom"/>
</dbReference>